<dbReference type="EMBL" id="JBHFFA010000008">
    <property type="protein sequence ID" value="KAL2607764.1"/>
    <property type="molecule type" value="Genomic_DNA"/>
</dbReference>
<comment type="caution">
    <text evidence="2">The sequence shown here is derived from an EMBL/GenBank/DDBJ whole genome shotgun (WGS) entry which is preliminary data.</text>
</comment>
<keyword evidence="1" id="KW-0175">Coiled coil</keyword>
<keyword evidence="3" id="KW-1185">Reference proteome</keyword>
<protein>
    <submittedName>
        <fullName evidence="2">Uncharacterized protein</fullName>
    </submittedName>
</protein>
<organism evidence="2 3">
    <name type="scientific">Riccia fluitans</name>
    <dbReference type="NCBI Taxonomy" id="41844"/>
    <lineage>
        <taxon>Eukaryota</taxon>
        <taxon>Viridiplantae</taxon>
        <taxon>Streptophyta</taxon>
        <taxon>Embryophyta</taxon>
        <taxon>Marchantiophyta</taxon>
        <taxon>Marchantiopsida</taxon>
        <taxon>Marchantiidae</taxon>
        <taxon>Marchantiales</taxon>
        <taxon>Ricciaceae</taxon>
        <taxon>Riccia</taxon>
    </lineage>
</organism>
<gene>
    <name evidence="2" type="ORF">R1flu_026337</name>
</gene>
<dbReference type="Proteomes" id="UP001605036">
    <property type="component" value="Unassembled WGS sequence"/>
</dbReference>
<name>A0ABD1XFM8_9MARC</name>
<dbReference type="AlphaFoldDB" id="A0ABD1XFM8"/>
<feature type="coiled-coil region" evidence="1">
    <location>
        <begin position="186"/>
        <end position="279"/>
    </location>
</feature>
<evidence type="ECO:0000256" key="1">
    <source>
        <dbReference type="SAM" id="Coils"/>
    </source>
</evidence>
<reference evidence="2 3" key="1">
    <citation type="submission" date="2024-09" db="EMBL/GenBank/DDBJ databases">
        <title>Chromosome-scale assembly of Riccia fluitans.</title>
        <authorList>
            <person name="Paukszto L."/>
            <person name="Sawicki J."/>
            <person name="Karawczyk K."/>
            <person name="Piernik-Szablinska J."/>
            <person name="Szczecinska M."/>
            <person name="Mazdziarz M."/>
        </authorList>
    </citation>
    <scope>NUCLEOTIDE SEQUENCE [LARGE SCALE GENOMIC DNA]</scope>
    <source>
        <strain evidence="2">Rf_01</strain>
        <tissue evidence="2">Aerial parts of the thallus</tissue>
    </source>
</reference>
<proteinExistence type="predicted"/>
<sequence>MDDEAKNDHCLAFNNSLRRIVDLLQSMRPIQDHEFQLVVEVRNLILWFHMIGNSYADQLGKDQKVVNALKKEKQMIKDNLVMKEKELTCLRVEKEMLDEKVLMSEQETNTLRTENQSLRMKLENLQFQKFSRVSTVSPALVAVPEGTSTPARPGHQFSIKSTPAGQGQVLSIDDCVEGLRLEVNLHMRCEEELEQRERELAKLREAYTNLLFEVSELKEDNSRLEGEAARLFNEVDSLEEQFRMATLKNETFVDTLKAYSKLKNDMRRQQQMLKIYLQDLLSRFLSTNGMEDLQTELRSLECRGFDAQTTPYLRTVL</sequence>
<evidence type="ECO:0000313" key="2">
    <source>
        <dbReference type="EMBL" id="KAL2607764.1"/>
    </source>
</evidence>
<evidence type="ECO:0000313" key="3">
    <source>
        <dbReference type="Proteomes" id="UP001605036"/>
    </source>
</evidence>
<accession>A0ABD1XFM8</accession>